<dbReference type="GO" id="GO:0052381">
    <property type="term" value="F:tRNA dimethylallyltransferase activity"/>
    <property type="evidence" value="ECO:0007669"/>
    <property type="project" value="UniProtKB-UniRule"/>
</dbReference>
<dbReference type="InterPro" id="IPR039657">
    <property type="entry name" value="Dimethylallyltransferase"/>
</dbReference>
<evidence type="ECO:0000256" key="5">
    <source>
        <dbReference type="ARBA" id="ARBA00022694"/>
    </source>
</evidence>
<evidence type="ECO:0000256" key="4">
    <source>
        <dbReference type="ARBA" id="ARBA00022679"/>
    </source>
</evidence>
<dbReference type="STRING" id="465721.ACG33_04365"/>
<keyword evidence="5 10" id="KW-0819">tRNA processing</keyword>
<comment type="function">
    <text evidence="2 10 12">Catalyzes the transfer of a dimethylallyl group onto the adenine at position 37 in tRNAs that read codons beginning with uridine, leading to the formation of N6-(dimethylallyl)adenosine (i(6)A).</text>
</comment>
<dbReference type="PANTHER" id="PTHR11088">
    <property type="entry name" value="TRNA DIMETHYLALLYLTRANSFERASE"/>
    <property type="match status" value="1"/>
</dbReference>
<evidence type="ECO:0000256" key="11">
    <source>
        <dbReference type="RuleBase" id="RU003783"/>
    </source>
</evidence>
<protein>
    <recommendedName>
        <fullName evidence="10">tRNA dimethylallyltransferase</fullName>
        <ecNumber evidence="10">2.5.1.75</ecNumber>
    </recommendedName>
    <alternativeName>
        <fullName evidence="10">Dimethylallyl diphosphate:tRNA dimethylallyltransferase</fullName>
        <shortName evidence="10">DMAPP:tRNA dimethylallyltransferase</shortName>
        <shortName evidence="10">DMATase</shortName>
    </alternativeName>
    <alternativeName>
        <fullName evidence="10">Isopentenyl-diphosphate:tRNA isopentenyltransferase</fullName>
        <shortName evidence="10">IPP transferase</shortName>
        <shortName evidence="10">IPPT</shortName>
        <shortName evidence="10">IPTase</shortName>
    </alternativeName>
</protein>
<dbReference type="Gene3D" id="1.10.287.890">
    <property type="entry name" value="Crystal structure of tRNA isopentenylpyrophosphate transferase (bh2366) domain"/>
    <property type="match status" value="1"/>
</dbReference>
<dbReference type="NCBIfam" id="TIGR00174">
    <property type="entry name" value="miaA"/>
    <property type="match status" value="1"/>
</dbReference>
<keyword evidence="7 10" id="KW-0067">ATP-binding</keyword>
<dbReference type="GO" id="GO:0006400">
    <property type="term" value="P:tRNA modification"/>
    <property type="evidence" value="ECO:0007669"/>
    <property type="project" value="TreeGrafter"/>
</dbReference>
<comment type="catalytic activity">
    <reaction evidence="9 10 11">
        <text>adenosine(37) in tRNA + dimethylallyl diphosphate = N(6)-dimethylallyladenosine(37) in tRNA + diphosphate</text>
        <dbReference type="Rhea" id="RHEA:26482"/>
        <dbReference type="Rhea" id="RHEA-COMP:10162"/>
        <dbReference type="Rhea" id="RHEA-COMP:10375"/>
        <dbReference type="ChEBI" id="CHEBI:33019"/>
        <dbReference type="ChEBI" id="CHEBI:57623"/>
        <dbReference type="ChEBI" id="CHEBI:74411"/>
        <dbReference type="ChEBI" id="CHEBI:74415"/>
        <dbReference type="EC" id="2.5.1.75"/>
    </reaction>
</comment>
<dbReference type="KEGG" id="sdf:ACG33_04365"/>
<feature type="binding site" evidence="10">
    <location>
        <begin position="4"/>
        <end position="9"/>
    </location>
    <ligand>
        <name>substrate</name>
    </ligand>
</feature>
<dbReference type="InterPro" id="IPR018022">
    <property type="entry name" value="IPT"/>
</dbReference>
<dbReference type="SUPFAM" id="SSF52540">
    <property type="entry name" value="P-loop containing nucleoside triphosphate hydrolases"/>
    <property type="match status" value="1"/>
</dbReference>
<dbReference type="HAMAP" id="MF_00185">
    <property type="entry name" value="IPP_trans"/>
    <property type="match status" value="1"/>
</dbReference>
<keyword evidence="8 10" id="KW-0460">Magnesium</keyword>
<evidence type="ECO:0000256" key="8">
    <source>
        <dbReference type="ARBA" id="ARBA00022842"/>
    </source>
</evidence>
<dbReference type="FunFam" id="1.10.20.140:FF:000001">
    <property type="entry name" value="tRNA dimethylallyltransferase"/>
    <property type="match status" value="1"/>
</dbReference>
<evidence type="ECO:0000256" key="7">
    <source>
        <dbReference type="ARBA" id="ARBA00022840"/>
    </source>
</evidence>
<dbReference type="PANTHER" id="PTHR11088:SF60">
    <property type="entry name" value="TRNA DIMETHYLALLYLTRANSFERASE"/>
    <property type="match status" value="1"/>
</dbReference>
<dbReference type="EC" id="2.5.1.75" evidence="10"/>
<evidence type="ECO:0000256" key="10">
    <source>
        <dbReference type="HAMAP-Rule" id="MF_00185"/>
    </source>
</evidence>
<accession>A0A127F9N9</accession>
<evidence type="ECO:0000313" key="14">
    <source>
        <dbReference type="EMBL" id="AMN46351.1"/>
    </source>
</evidence>
<name>A0A127F9N9_STEDE</name>
<dbReference type="Pfam" id="PF01715">
    <property type="entry name" value="IPPT"/>
    <property type="match status" value="1"/>
</dbReference>
<dbReference type="Proteomes" id="UP000070250">
    <property type="component" value="Chromosome"/>
</dbReference>
<keyword evidence="4 10" id="KW-0808">Transferase</keyword>
<dbReference type="EMBL" id="CP011971">
    <property type="protein sequence ID" value="AMN46351.1"/>
    <property type="molecule type" value="Genomic_DNA"/>
</dbReference>
<comment type="subunit">
    <text evidence="10">Monomer.</text>
</comment>
<evidence type="ECO:0000313" key="15">
    <source>
        <dbReference type="Proteomes" id="UP000070250"/>
    </source>
</evidence>
<dbReference type="Gene3D" id="3.40.50.300">
    <property type="entry name" value="P-loop containing nucleotide triphosphate hydrolases"/>
    <property type="match status" value="1"/>
</dbReference>
<evidence type="ECO:0000256" key="13">
    <source>
        <dbReference type="RuleBase" id="RU003785"/>
    </source>
</evidence>
<gene>
    <name evidence="10" type="primary">miaA</name>
    <name evidence="14" type="ORF">ACG33_04365</name>
</gene>
<feature type="site" description="Interaction with substrate tRNA" evidence="10">
    <location>
        <position position="93"/>
    </location>
</feature>
<keyword evidence="15" id="KW-1185">Reference proteome</keyword>
<dbReference type="InterPro" id="IPR027417">
    <property type="entry name" value="P-loop_NTPase"/>
</dbReference>
<dbReference type="AlphaFoldDB" id="A0A127F9N9"/>
<comment type="similarity">
    <text evidence="3 10 13">Belongs to the IPP transferase family.</text>
</comment>
<evidence type="ECO:0000256" key="3">
    <source>
        <dbReference type="ARBA" id="ARBA00005842"/>
    </source>
</evidence>
<evidence type="ECO:0000256" key="6">
    <source>
        <dbReference type="ARBA" id="ARBA00022741"/>
    </source>
</evidence>
<feature type="site" description="Interaction with substrate tRNA" evidence="10">
    <location>
        <position position="115"/>
    </location>
</feature>
<comment type="cofactor">
    <cofactor evidence="1 10">
        <name>Mg(2+)</name>
        <dbReference type="ChEBI" id="CHEBI:18420"/>
    </cofactor>
</comment>
<sequence>MGPTGAGKTALALRLAERLPVEIVSVDSAMVYRGMDIGTGKPPQVVLQRHPHHLVDILDPSQSYSAGRFVRDARRAIDAIHARGRLPLLVGGTMLYFRALRRGLAEMPPADEAVRREIDARAAQLGWPALHAYLAQIDPQSAQRIQPRDAQRIQRALEVHRLSGRTLTELHAATRPPDAELVFGAWAWVPSDRERLYADIEQRFQEMLRDGLLEEVRALHVRPDLHGDLPALRSVGYRQLWEHLCGRDDLESAARRAVHATRQLARRQLIWLRAEAGVDWIDSLESGAAARIEQAVALLRRKSG</sequence>
<evidence type="ECO:0000256" key="12">
    <source>
        <dbReference type="RuleBase" id="RU003784"/>
    </source>
</evidence>
<keyword evidence="6 10" id="KW-0547">Nucleotide-binding</keyword>
<proteinExistence type="inferred from homology"/>
<evidence type="ECO:0000256" key="9">
    <source>
        <dbReference type="ARBA" id="ARBA00049563"/>
    </source>
</evidence>
<feature type="region of interest" description="Interaction with substrate tRNA" evidence="10">
    <location>
        <begin position="151"/>
        <end position="155"/>
    </location>
</feature>
<dbReference type="PATRIC" id="fig|465721.4.peg.933"/>
<dbReference type="GO" id="GO:0005524">
    <property type="term" value="F:ATP binding"/>
    <property type="evidence" value="ECO:0007669"/>
    <property type="project" value="UniProtKB-UniRule"/>
</dbReference>
<feature type="region of interest" description="Interaction with substrate tRNA" evidence="10">
    <location>
        <begin position="27"/>
        <end position="30"/>
    </location>
</feature>
<reference evidence="14 15" key="1">
    <citation type="submission" date="2015-06" db="EMBL/GenBank/DDBJ databases">
        <title>A Comprehensive Approach to Explore the Metabolic and Phylogenetic Diversity of Bacterial Steroid Degradation in the Environment: Testosterone as an Example.</title>
        <authorList>
            <person name="Yang F.-C."/>
            <person name="Chen Y.-L."/>
            <person name="Yu C.-P."/>
            <person name="Tang S.-L."/>
            <person name="Wang P.-H."/>
            <person name="Ismail W."/>
            <person name="Wang C.-H."/>
            <person name="Yang C.-Y."/>
            <person name="Chiang Y.-R."/>
        </authorList>
    </citation>
    <scope>NUCLEOTIDE SEQUENCE [LARGE SCALE GENOMIC DNA]</scope>
    <source>
        <strain evidence="14 15">DSM 18526</strain>
    </source>
</reference>
<feature type="binding site" evidence="10">
    <location>
        <begin position="2"/>
        <end position="9"/>
    </location>
    <ligand>
        <name>ATP</name>
        <dbReference type="ChEBI" id="CHEBI:30616"/>
    </ligand>
</feature>
<evidence type="ECO:0000256" key="2">
    <source>
        <dbReference type="ARBA" id="ARBA00003213"/>
    </source>
</evidence>
<evidence type="ECO:0000256" key="1">
    <source>
        <dbReference type="ARBA" id="ARBA00001946"/>
    </source>
</evidence>
<organism evidence="14 15">
    <name type="scientific">Steroidobacter denitrificans</name>
    <dbReference type="NCBI Taxonomy" id="465721"/>
    <lineage>
        <taxon>Bacteria</taxon>
        <taxon>Pseudomonadati</taxon>
        <taxon>Pseudomonadota</taxon>
        <taxon>Gammaproteobacteria</taxon>
        <taxon>Steroidobacterales</taxon>
        <taxon>Steroidobacteraceae</taxon>
        <taxon>Steroidobacter</taxon>
    </lineage>
</organism>
<dbReference type="Gene3D" id="1.10.20.140">
    <property type="match status" value="1"/>
</dbReference>
<comment type="caution">
    <text evidence="10">Lacks conserved residue(s) required for the propagation of feature annotation.</text>
</comment>